<dbReference type="InterPro" id="IPR053170">
    <property type="entry name" value="Transcription_regulator"/>
</dbReference>
<dbReference type="Pfam" id="PF04307">
    <property type="entry name" value="YdjM"/>
    <property type="match status" value="1"/>
</dbReference>
<accession>A0A6I3LJ20</accession>
<organism evidence="2 3">
    <name type="scientific">Myroides albus</name>
    <dbReference type="NCBI Taxonomy" id="2562892"/>
    <lineage>
        <taxon>Bacteria</taxon>
        <taxon>Pseudomonadati</taxon>
        <taxon>Bacteroidota</taxon>
        <taxon>Flavobacteriia</taxon>
        <taxon>Flavobacteriales</taxon>
        <taxon>Flavobacteriaceae</taxon>
        <taxon>Myroides</taxon>
    </lineage>
</organism>
<dbReference type="GO" id="GO:0016787">
    <property type="term" value="F:hydrolase activity"/>
    <property type="evidence" value="ECO:0007669"/>
    <property type="project" value="UniProtKB-KW"/>
</dbReference>
<evidence type="ECO:0000313" key="3">
    <source>
        <dbReference type="Proteomes" id="UP000438760"/>
    </source>
</evidence>
<dbReference type="PANTHER" id="PTHR40031">
    <property type="entry name" value="HYPOTHETICAL MEMBRANE SPANNING PROTEIN"/>
    <property type="match status" value="1"/>
</dbReference>
<feature type="transmembrane region" description="Helical" evidence="1">
    <location>
        <begin position="26"/>
        <end position="47"/>
    </location>
</feature>
<feature type="transmembrane region" description="Helical" evidence="1">
    <location>
        <begin position="164"/>
        <end position="183"/>
    </location>
</feature>
<dbReference type="AlphaFoldDB" id="A0A6I3LJ20"/>
<dbReference type="RefSeq" id="WP_155091856.1">
    <property type="nucleotide sequence ID" value="NZ_CP102754.1"/>
</dbReference>
<keyword evidence="1" id="KW-1133">Transmembrane helix</keyword>
<name>A0A6I3LJ20_9FLAO</name>
<evidence type="ECO:0000256" key="1">
    <source>
        <dbReference type="SAM" id="Phobius"/>
    </source>
</evidence>
<proteinExistence type="predicted"/>
<keyword evidence="1" id="KW-0472">Membrane</keyword>
<protein>
    <submittedName>
        <fullName evidence="2">Metal-dependent hydrolase</fullName>
    </submittedName>
</protein>
<keyword evidence="2" id="KW-0378">Hydrolase</keyword>
<dbReference type="EMBL" id="WMJX01000010">
    <property type="protein sequence ID" value="MTG97814.1"/>
    <property type="molecule type" value="Genomic_DNA"/>
</dbReference>
<comment type="caution">
    <text evidence="2">The sequence shown here is derived from an EMBL/GenBank/DDBJ whole genome shotgun (WGS) entry which is preliminary data.</text>
</comment>
<feature type="transmembrane region" description="Helical" evidence="1">
    <location>
        <begin position="59"/>
        <end position="80"/>
    </location>
</feature>
<evidence type="ECO:0000313" key="2">
    <source>
        <dbReference type="EMBL" id="MTG97814.1"/>
    </source>
</evidence>
<feature type="transmembrane region" description="Helical" evidence="1">
    <location>
        <begin position="92"/>
        <end position="111"/>
    </location>
</feature>
<dbReference type="OrthoDB" id="9781927at2"/>
<sequence>MDSLTQIVLGGAIGNAVAGKKLKNRAVLYGAIAGTIPDLDVVVGWMTDPLTALEIHRGVSHSILFAIFASFLLGFVVYKIEKKNGLTYEEGYWLFFWGLFTHSILDVFTSWGTRVLWPFDYMFAFKSIFVIDPLYTLPFIYFLIRSMREKNNLRKRMRFNNLGLIVSSSYLALTLLLKALAFYKFTDALDRVNVSYSALSVKPTAMNVVLWNGIVETKDSFLIGEYSFFDTSEIKFQTFPKNHEYQEHLENHVLLKRLIKVSEGQYTFTEDNDKIFFNDLRFGLLKNDEEDIQFAFSYDFYVDDDGQLSVREVKKEKRDGVKLLRKLWKRMGGV</sequence>
<dbReference type="PANTHER" id="PTHR40031:SF1">
    <property type="entry name" value="MEMBRANE-BOUND METAL-DEPENDENT HYDROLASE"/>
    <property type="match status" value="1"/>
</dbReference>
<dbReference type="Proteomes" id="UP000438760">
    <property type="component" value="Unassembled WGS sequence"/>
</dbReference>
<gene>
    <name evidence="2" type="ORF">GJV76_06615</name>
</gene>
<keyword evidence="1" id="KW-0812">Transmembrane</keyword>
<reference evidence="2 3" key="1">
    <citation type="submission" date="2019-11" db="EMBL/GenBank/DDBJ databases">
        <title>Genome of Strain BIT-d1.</title>
        <authorList>
            <person name="Yang Y."/>
        </authorList>
    </citation>
    <scope>NUCLEOTIDE SEQUENCE [LARGE SCALE GENOMIC DNA]</scope>
    <source>
        <strain evidence="2 3">BIT-d1</strain>
    </source>
</reference>
<feature type="transmembrane region" description="Helical" evidence="1">
    <location>
        <begin position="123"/>
        <end position="144"/>
    </location>
</feature>
<keyword evidence="3" id="KW-1185">Reference proteome</keyword>
<dbReference type="InterPro" id="IPR007404">
    <property type="entry name" value="YdjM-like"/>
</dbReference>